<proteinExistence type="predicted"/>
<evidence type="ECO:0000313" key="1">
    <source>
        <dbReference type="EMBL" id="KAI0051795.1"/>
    </source>
</evidence>
<accession>A0ACB8S796</accession>
<reference evidence="1" key="2">
    <citation type="journal article" date="2022" name="New Phytol.">
        <title>Evolutionary transition to the ectomycorrhizal habit in the genomes of a hyperdiverse lineage of mushroom-forming fungi.</title>
        <authorList>
            <person name="Looney B."/>
            <person name="Miyauchi S."/>
            <person name="Morin E."/>
            <person name="Drula E."/>
            <person name="Courty P.E."/>
            <person name="Kohler A."/>
            <person name="Kuo A."/>
            <person name="LaButti K."/>
            <person name="Pangilinan J."/>
            <person name="Lipzen A."/>
            <person name="Riley R."/>
            <person name="Andreopoulos W."/>
            <person name="He G."/>
            <person name="Johnson J."/>
            <person name="Nolan M."/>
            <person name="Tritt A."/>
            <person name="Barry K.W."/>
            <person name="Grigoriev I.V."/>
            <person name="Nagy L.G."/>
            <person name="Hibbett D."/>
            <person name="Henrissat B."/>
            <person name="Matheny P.B."/>
            <person name="Labbe J."/>
            <person name="Martin F.M."/>
        </authorList>
    </citation>
    <scope>NUCLEOTIDE SEQUENCE</scope>
    <source>
        <strain evidence="1">FP105234-sp</strain>
    </source>
</reference>
<evidence type="ECO:0000313" key="2">
    <source>
        <dbReference type="Proteomes" id="UP000814033"/>
    </source>
</evidence>
<organism evidence="1 2">
    <name type="scientific">Auriscalpium vulgare</name>
    <dbReference type="NCBI Taxonomy" id="40419"/>
    <lineage>
        <taxon>Eukaryota</taxon>
        <taxon>Fungi</taxon>
        <taxon>Dikarya</taxon>
        <taxon>Basidiomycota</taxon>
        <taxon>Agaricomycotina</taxon>
        <taxon>Agaricomycetes</taxon>
        <taxon>Russulales</taxon>
        <taxon>Auriscalpiaceae</taxon>
        <taxon>Auriscalpium</taxon>
    </lineage>
</organism>
<name>A0ACB8S796_9AGAM</name>
<comment type="caution">
    <text evidence="1">The sequence shown here is derived from an EMBL/GenBank/DDBJ whole genome shotgun (WGS) entry which is preliminary data.</text>
</comment>
<sequence length="401" mass="43730">MLFPFRHQPFKGLYHIYILISLVIRIPLWTIAAAIPPLRPRRTWSFKRSFLIRVLKLIVHVGMKTDPFFTLVDVAKNASNADELGFVWVDGVPDELVVGEIAAAAKANAVQPVSVPGYWYGQRAVKGRYGQPAAPEEKVLLVLHGGAYVVGTGAPNGAGVPNIVNALLEHCGDTFYRAFAVDYRLSSTTPLPAENPFPAALLDALAAYRYLVVTLGFSPSNIVVEGHSAGGHLAIALARYLVALSDASLGVPGGLLLFSPTGDWAGTHDTDDRTCSLKRNYASDFIDEILKSGFVVRALTGALPADTIYQSAYLSPASLRLPQAKGLFDNFPKTCIVAGGAEQTLDAMLTLRERIEGDVGAQRVRWLMYEDATHDFLGLTWHEPERSQALRDIEQWVATVF</sequence>
<protein>
    <submittedName>
        <fullName evidence="1">Alpha/beta-hydrolase</fullName>
    </submittedName>
</protein>
<keyword evidence="2" id="KW-1185">Reference proteome</keyword>
<dbReference type="Proteomes" id="UP000814033">
    <property type="component" value="Unassembled WGS sequence"/>
</dbReference>
<gene>
    <name evidence="1" type="ORF">FA95DRAFT_1554049</name>
</gene>
<dbReference type="EMBL" id="MU275849">
    <property type="protein sequence ID" value="KAI0051795.1"/>
    <property type="molecule type" value="Genomic_DNA"/>
</dbReference>
<reference evidence="1" key="1">
    <citation type="submission" date="2021-02" db="EMBL/GenBank/DDBJ databases">
        <authorList>
            <consortium name="DOE Joint Genome Institute"/>
            <person name="Ahrendt S."/>
            <person name="Looney B.P."/>
            <person name="Miyauchi S."/>
            <person name="Morin E."/>
            <person name="Drula E."/>
            <person name="Courty P.E."/>
            <person name="Chicoki N."/>
            <person name="Fauchery L."/>
            <person name="Kohler A."/>
            <person name="Kuo A."/>
            <person name="Labutti K."/>
            <person name="Pangilinan J."/>
            <person name="Lipzen A."/>
            <person name="Riley R."/>
            <person name="Andreopoulos W."/>
            <person name="He G."/>
            <person name="Johnson J."/>
            <person name="Barry K.W."/>
            <person name="Grigoriev I.V."/>
            <person name="Nagy L."/>
            <person name="Hibbett D."/>
            <person name="Henrissat B."/>
            <person name="Matheny P.B."/>
            <person name="Labbe J."/>
            <person name="Martin F."/>
        </authorList>
    </citation>
    <scope>NUCLEOTIDE SEQUENCE</scope>
    <source>
        <strain evidence="1">FP105234-sp</strain>
    </source>
</reference>